<keyword evidence="6 9" id="KW-0819">tRNA processing</keyword>
<dbReference type="GO" id="GO:0008176">
    <property type="term" value="F:tRNA (guanine(46)-N7)-methyltransferase activity"/>
    <property type="evidence" value="ECO:0007669"/>
    <property type="project" value="UniProtKB-UniRule"/>
</dbReference>
<evidence type="ECO:0000256" key="1">
    <source>
        <dbReference type="ARBA" id="ARBA00000142"/>
    </source>
</evidence>
<feature type="binding site" evidence="9">
    <location>
        <position position="121"/>
    </location>
    <ligand>
        <name>S-adenosyl-L-methionine</name>
        <dbReference type="ChEBI" id="CHEBI:59789"/>
    </ligand>
</feature>
<feature type="compositionally biased region" description="Acidic residues" evidence="10">
    <location>
        <begin position="1"/>
        <end position="10"/>
    </location>
</feature>
<comment type="similarity">
    <text evidence="8 9">Belongs to the class I-like SAM-binding methyltransferase superfamily. TrmB family.</text>
</comment>
<evidence type="ECO:0000256" key="5">
    <source>
        <dbReference type="ARBA" id="ARBA00022691"/>
    </source>
</evidence>
<dbReference type="NCBIfam" id="TIGR00091">
    <property type="entry name" value="tRNA (guanosine(46)-N7)-methyltransferase TrmB"/>
    <property type="match status" value="1"/>
</dbReference>
<protein>
    <recommendedName>
        <fullName evidence="9">tRNA (guanine-N(7)-)-methyltransferase</fullName>
        <ecNumber evidence="9">2.1.1.33</ecNumber>
    </recommendedName>
    <alternativeName>
        <fullName evidence="9">tRNA (guanine(46)-N(7))-methyltransferase</fullName>
    </alternativeName>
    <alternativeName>
        <fullName evidence="9">tRNA(m7G46)-methyltransferase</fullName>
    </alternativeName>
</protein>
<keyword evidence="12" id="KW-1185">Reference proteome</keyword>
<keyword evidence="4 9" id="KW-0808">Transferase</keyword>
<evidence type="ECO:0000313" key="11">
    <source>
        <dbReference type="EMBL" id="EAS47787.1"/>
    </source>
</evidence>
<keyword evidence="5 9" id="KW-0949">S-adenosyl-L-methionine</keyword>
<dbReference type="eggNOG" id="COG0220">
    <property type="taxonomic scope" value="Bacteria"/>
</dbReference>
<comment type="pathway">
    <text evidence="7 9">tRNA modification; N(7)-methylguanine-tRNA biosynthesis.</text>
</comment>
<dbReference type="Gene3D" id="3.40.50.150">
    <property type="entry name" value="Vaccinia Virus protein VP39"/>
    <property type="match status" value="1"/>
</dbReference>
<dbReference type="GO" id="GO:0043527">
    <property type="term" value="C:tRNA methyltransferase complex"/>
    <property type="evidence" value="ECO:0007669"/>
    <property type="project" value="TreeGrafter"/>
</dbReference>
<proteinExistence type="inferred from homology"/>
<dbReference type="PANTHER" id="PTHR23417:SF14">
    <property type="entry name" value="PENTACOTRIPEPTIDE-REPEAT REGION OF PRORP DOMAIN-CONTAINING PROTEIN"/>
    <property type="match status" value="1"/>
</dbReference>
<feature type="binding site" evidence="9">
    <location>
        <position position="207"/>
    </location>
    <ligand>
        <name>substrate</name>
    </ligand>
</feature>
<gene>
    <name evidence="9" type="primary">trmB</name>
    <name evidence="11" type="ORF">GB2207_08261</name>
</gene>
<dbReference type="InterPro" id="IPR029063">
    <property type="entry name" value="SAM-dependent_MTases_sf"/>
</dbReference>
<evidence type="ECO:0000256" key="9">
    <source>
        <dbReference type="HAMAP-Rule" id="MF_01057"/>
    </source>
</evidence>
<evidence type="ECO:0000256" key="2">
    <source>
        <dbReference type="ARBA" id="ARBA00003015"/>
    </source>
</evidence>
<comment type="catalytic activity">
    <reaction evidence="1 9">
        <text>guanosine(46) in tRNA + S-adenosyl-L-methionine = N(7)-methylguanosine(46) in tRNA + S-adenosyl-L-homocysteine</text>
        <dbReference type="Rhea" id="RHEA:42708"/>
        <dbReference type="Rhea" id="RHEA-COMP:10188"/>
        <dbReference type="Rhea" id="RHEA-COMP:10189"/>
        <dbReference type="ChEBI" id="CHEBI:57856"/>
        <dbReference type="ChEBI" id="CHEBI:59789"/>
        <dbReference type="ChEBI" id="CHEBI:74269"/>
        <dbReference type="ChEBI" id="CHEBI:74480"/>
        <dbReference type="EC" id="2.1.1.33"/>
    </reaction>
</comment>
<dbReference type="SUPFAM" id="SSF53335">
    <property type="entry name" value="S-adenosyl-L-methionine-dependent methyltransferases"/>
    <property type="match status" value="1"/>
</dbReference>
<dbReference type="OrthoDB" id="9802090at2"/>
<dbReference type="Pfam" id="PF02390">
    <property type="entry name" value="Methyltransf_4"/>
    <property type="match status" value="1"/>
</dbReference>
<dbReference type="Proteomes" id="UP000005555">
    <property type="component" value="Unassembled WGS sequence"/>
</dbReference>
<evidence type="ECO:0000256" key="8">
    <source>
        <dbReference type="ARBA" id="ARBA00060767"/>
    </source>
</evidence>
<dbReference type="FunFam" id="3.40.50.150:FF:000035">
    <property type="entry name" value="tRNA (guanine-N(7)-)-methyltransferase"/>
    <property type="match status" value="1"/>
</dbReference>
<dbReference type="PANTHER" id="PTHR23417">
    <property type="entry name" value="3-DEOXY-D-MANNO-OCTULOSONIC-ACID TRANSFERASE/TRNA GUANINE-N 7 - -METHYLTRANSFERASE"/>
    <property type="match status" value="1"/>
</dbReference>
<evidence type="ECO:0000256" key="10">
    <source>
        <dbReference type="SAM" id="MobiDB-lite"/>
    </source>
</evidence>
<feature type="binding site" evidence="9">
    <location>
        <position position="175"/>
    </location>
    <ligand>
        <name>substrate</name>
    </ligand>
</feature>
<feature type="binding site" evidence="9">
    <location>
        <position position="96"/>
    </location>
    <ligand>
        <name>S-adenosyl-L-methionine</name>
        <dbReference type="ChEBI" id="CHEBI:59789"/>
    </ligand>
</feature>
<feature type="binding site" evidence="9">
    <location>
        <position position="171"/>
    </location>
    <ligand>
        <name>S-adenosyl-L-methionine</name>
        <dbReference type="ChEBI" id="CHEBI:59789"/>
    </ligand>
</feature>
<dbReference type="InterPro" id="IPR055361">
    <property type="entry name" value="tRNA_methyltr_TrmB_bact"/>
</dbReference>
<feature type="binding site" evidence="9">
    <location>
        <begin position="244"/>
        <end position="247"/>
    </location>
    <ligand>
        <name>substrate</name>
    </ligand>
</feature>
<dbReference type="UniPathway" id="UPA00989"/>
<evidence type="ECO:0000313" key="12">
    <source>
        <dbReference type="Proteomes" id="UP000005555"/>
    </source>
</evidence>
<evidence type="ECO:0000256" key="7">
    <source>
        <dbReference type="ARBA" id="ARBA00060552"/>
    </source>
</evidence>
<dbReference type="EC" id="2.1.1.33" evidence="9"/>
<sequence length="266" mass="30238">MDINSDDVQDDTTPFFEESGSEDGPQEDVGSAARSSDFRPEYRKKAIRSYVLRAGRMTEGQRNAFSRGWSFYGLKLDDGPIDAEIIFGRKAPLIIEIGFGMGDSLLQMASAAPDQDFIGIEVHPPGVGRLIASAEEQKITNLRVYLADATDVLNECIPAQSLQRLQLYFPDPWHKKKHNKRRIVQPQFVQLIRDKLEVGGVLHMATDWQHYAEQMLEVLEVAPGFKNTVAEQQYSPRPDYRPLTKFEKRGERLGHGVWDLLYQKID</sequence>
<dbReference type="STRING" id="314287.GB2207_08261"/>
<reference evidence="11 12" key="1">
    <citation type="submission" date="2006-03" db="EMBL/GenBank/DDBJ databases">
        <authorList>
            <person name="Giovannoni S.J."/>
            <person name="Cho J.-C."/>
            <person name="Ferriera S."/>
            <person name="Johnson J."/>
            <person name="Kravitz S."/>
            <person name="Halpern A."/>
            <person name="Remington K."/>
            <person name="Beeson K."/>
            <person name="Tran B."/>
            <person name="Rogers Y.-H."/>
            <person name="Friedman R."/>
            <person name="Venter J.C."/>
        </authorList>
    </citation>
    <scope>NUCLEOTIDE SEQUENCE [LARGE SCALE GENOMIC DNA]</scope>
    <source>
        <strain evidence="11 12">HTCC2207</strain>
    </source>
</reference>
<accession>Q1YVC1</accession>
<feature type="region of interest" description="Disordered" evidence="10">
    <location>
        <begin position="1"/>
        <end position="37"/>
    </location>
</feature>
<comment type="caution">
    <text evidence="11">The sequence shown here is derived from an EMBL/GenBank/DDBJ whole genome shotgun (WGS) entry which is preliminary data.</text>
</comment>
<dbReference type="AlphaFoldDB" id="Q1YVC1"/>
<dbReference type="PROSITE" id="PS51625">
    <property type="entry name" value="SAM_MT_TRMB"/>
    <property type="match status" value="1"/>
</dbReference>
<comment type="function">
    <text evidence="2 9">Catalyzes the formation of N(7)-methylguanine at position 46 (m7G46) in tRNA.</text>
</comment>
<keyword evidence="3 9" id="KW-0489">Methyltransferase</keyword>
<evidence type="ECO:0000256" key="3">
    <source>
        <dbReference type="ARBA" id="ARBA00022603"/>
    </source>
</evidence>
<feature type="region of interest" description="Interaction with RNA" evidence="9">
    <location>
        <begin position="177"/>
        <end position="182"/>
    </location>
</feature>
<organism evidence="11 12">
    <name type="scientific">gamma proteobacterium HTCC2207</name>
    <dbReference type="NCBI Taxonomy" id="314287"/>
    <lineage>
        <taxon>Bacteria</taxon>
        <taxon>Pseudomonadati</taxon>
        <taxon>Pseudomonadota</taxon>
        <taxon>Gammaproteobacteria</taxon>
        <taxon>Cellvibrionales</taxon>
        <taxon>Porticoccaceae</taxon>
        <taxon>SAR92 clade</taxon>
    </lineage>
</organism>
<dbReference type="EMBL" id="AAPI01000001">
    <property type="protein sequence ID" value="EAS47787.1"/>
    <property type="molecule type" value="Genomic_DNA"/>
</dbReference>
<dbReference type="InterPro" id="IPR003358">
    <property type="entry name" value="tRNA_(Gua-N-7)_MeTrfase_Trmb"/>
</dbReference>
<name>Q1YVC1_9GAMM</name>
<dbReference type="HOGENOM" id="CLU_050910_0_1_6"/>
<evidence type="ECO:0000256" key="4">
    <source>
        <dbReference type="ARBA" id="ARBA00022679"/>
    </source>
</evidence>
<dbReference type="CDD" id="cd02440">
    <property type="entry name" value="AdoMet_MTases"/>
    <property type="match status" value="1"/>
</dbReference>
<dbReference type="HAMAP" id="MF_01057">
    <property type="entry name" value="tRNA_methyltr_TrmB"/>
    <property type="match status" value="1"/>
</dbReference>
<evidence type="ECO:0000256" key="6">
    <source>
        <dbReference type="ARBA" id="ARBA00022694"/>
    </source>
</evidence>
<feature type="binding site" evidence="9">
    <location>
        <position position="148"/>
    </location>
    <ligand>
        <name>S-adenosyl-L-methionine</name>
        <dbReference type="ChEBI" id="CHEBI:59789"/>
    </ligand>
</feature>